<dbReference type="PANTHER" id="PTHR38589">
    <property type="entry name" value="BLR0621 PROTEIN"/>
    <property type="match status" value="1"/>
</dbReference>
<organism evidence="9 10">
    <name type="scientific">Paracoccus aurantiacus</name>
    <dbReference type="NCBI Taxonomy" id="2599412"/>
    <lineage>
        <taxon>Bacteria</taxon>
        <taxon>Pseudomonadati</taxon>
        <taxon>Pseudomonadota</taxon>
        <taxon>Alphaproteobacteria</taxon>
        <taxon>Rhodobacterales</taxon>
        <taxon>Paracoccaceae</taxon>
        <taxon>Paracoccus</taxon>
    </lineage>
</organism>
<evidence type="ECO:0000256" key="5">
    <source>
        <dbReference type="ARBA" id="ARBA00022984"/>
    </source>
</evidence>
<comment type="similarity">
    <text evidence="2">Belongs to the YkuD family.</text>
</comment>
<feature type="domain" description="L,D-TPase catalytic" evidence="8">
    <location>
        <begin position="1"/>
        <end position="159"/>
    </location>
</feature>
<evidence type="ECO:0000256" key="7">
    <source>
        <dbReference type="PROSITE-ProRule" id="PRU01373"/>
    </source>
</evidence>
<dbReference type="AlphaFoldDB" id="A0A5C6S923"/>
<keyword evidence="10" id="KW-1185">Reference proteome</keyword>
<evidence type="ECO:0000256" key="1">
    <source>
        <dbReference type="ARBA" id="ARBA00004752"/>
    </source>
</evidence>
<comment type="pathway">
    <text evidence="1 7">Cell wall biogenesis; peptidoglycan biosynthesis.</text>
</comment>
<evidence type="ECO:0000256" key="6">
    <source>
        <dbReference type="ARBA" id="ARBA00023316"/>
    </source>
</evidence>
<evidence type="ECO:0000313" key="10">
    <source>
        <dbReference type="Proteomes" id="UP000321562"/>
    </source>
</evidence>
<dbReference type="InterPro" id="IPR005490">
    <property type="entry name" value="LD_TPept_cat_dom"/>
</dbReference>
<evidence type="ECO:0000256" key="4">
    <source>
        <dbReference type="ARBA" id="ARBA00022960"/>
    </source>
</evidence>
<dbReference type="PROSITE" id="PS52029">
    <property type="entry name" value="LD_TPASE"/>
    <property type="match status" value="1"/>
</dbReference>
<keyword evidence="5 7" id="KW-0573">Peptidoglycan synthesis</keyword>
<feature type="active site" description="Nucleophile" evidence="7">
    <location>
        <position position="135"/>
    </location>
</feature>
<dbReference type="GO" id="GO:0009252">
    <property type="term" value="P:peptidoglycan biosynthetic process"/>
    <property type="evidence" value="ECO:0007669"/>
    <property type="project" value="UniProtKB-UniPathway"/>
</dbReference>
<gene>
    <name evidence="9" type="ORF">FQV27_05690</name>
</gene>
<keyword evidence="3" id="KW-0808">Transferase</keyword>
<dbReference type="UniPathway" id="UPA00219"/>
<proteinExistence type="inferred from homology"/>
<accession>A0A5C6S923</accession>
<dbReference type="OrthoDB" id="9804204at2"/>
<dbReference type="SUPFAM" id="SSF141523">
    <property type="entry name" value="L,D-transpeptidase catalytic domain-like"/>
    <property type="match status" value="1"/>
</dbReference>
<evidence type="ECO:0000313" key="9">
    <source>
        <dbReference type="EMBL" id="TXB70084.1"/>
    </source>
</evidence>
<dbReference type="EMBL" id="VOPL01000002">
    <property type="protein sequence ID" value="TXB70084.1"/>
    <property type="molecule type" value="Genomic_DNA"/>
</dbReference>
<dbReference type="Gene3D" id="2.40.440.10">
    <property type="entry name" value="L,D-transpeptidase catalytic domain-like"/>
    <property type="match status" value="1"/>
</dbReference>
<evidence type="ECO:0000256" key="2">
    <source>
        <dbReference type="ARBA" id="ARBA00005992"/>
    </source>
</evidence>
<dbReference type="CDD" id="cd16913">
    <property type="entry name" value="YkuD_like"/>
    <property type="match status" value="1"/>
</dbReference>
<dbReference type="Proteomes" id="UP000321562">
    <property type="component" value="Unassembled WGS sequence"/>
</dbReference>
<dbReference type="GO" id="GO:0004180">
    <property type="term" value="F:carboxypeptidase activity"/>
    <property type="evidence" value="ECO:0007669"/>
    <property type="project" value="UniProtKB-ARBA"/>
</dbReference>
<reference evidence="9 10" key="1">
    <citation type="submission" date="2019-08" db="EMBL/GenBank/DDBJ databases">
        <authorList>
            <person name="Ye J."/>
        </authorList>
    </citation>
    <scope>NUCLEOTIDE SEQUENCE [LARGE SCALE GENOMIC DNA]</scope>
    <source>
        <strain evidence="9 10">TK008</strain>
    </source>
</reference>
<evidence type="ECO:0000256" key="3">
    <source>
        <dbReference type="ARBA" id="ARBA00022679"/>
    </source>
</evidence>
<dbReference type="Pfam" id="PF03734">
    <property type="entry name" value="YkuD"/>
    <property type="match status" value="1"/>
</dbReference>
<evidence type="ECO:0000259" key="8">
    <source>
        <dbReference type="PROSITE" id="PS52029"/>
    </source>
</evidence>
<dbReference type="GO" id="GO:0071555">
    <property type="term" value="P:cell wall organization"/>
    <property type="evidence" value="ECO:0007669"/>
    <property type="project" value="UniProtKB-UniRule"/>
</dbReference>
<keyword evidence="6 7" id="KW-0961">Cell wall biogenesis/degradation</keyword>
<name>A0A5C6S923_9RHOB</name>
<sequence length="177" mass="20013">MWLTPRGLWFHKRMIPCSIGRGGVTRDKREGDGSTPAGLLHVAECWYRPDRMARPAPWARPVGPQDLWCDESGHPAYNLHVRAPLAASHERLRRADPLYDIILTTDWNWPDAEPGRGSAIFLHQWRRPGAVTAGCIAMARHDLRWLAARAEPGTRLFVPPSVPKFLNARRGAQAFRV</sequence>
<keyword evidence="4 7" id="KW-0133">Cell shape</keyword>
<dbReference type="PANTHER" id="PTHR38589:SF1">
    <property type="entry name" value="BLR0621 PROTEIN"/>
    <property type="match status" value="1"/>
</dbReference>
<dbReference type="InterPro" id="IPR038063">
    <property type="entry name" value="Transpep_catalytic_dom"/>
</dbReference>
<protein>
    <submittedName>
        <fullName evidence="9">L,D-transpeptidase family protein</fullName>
    </submittedName>
</protein>
<dbReference type="GO" id="GO:0008360">
    <property type="term" value="P:regulation of cell shape"/>
    <property type="evidence" value="ECO:0007669"/>
    <property type="project" value="UniProtKB-UniRule"/>
</dbReference>
<feature type="active site" description="Proton donor/acceptor" evidence="7">
    <location>
        <position position="123"/>
    </location>
</feature>
<comment type="caution">
    <text evidence="9">The sequence shown here is derived from an EMBL/GenBank/DDBJ whole genome shotgun (WGS) entry which is preliminary data.</text>
</comment>
<dbReference type="GO" id="GO:0016740">
    <property type="term" value="F:transferase activity"/>
    <property type="evidence" value="ECO:0007669"/>
    <property type="project" value="UniProtKB-KW"/>
</dbReference>